<keyword evidence="2" id="KW-1185">Reference proteome</keyword>
<gene>
    <name evidence="1" type="ORF">QVD17_09523</name>
</gene>
<protein>
    <submittedName>
        <fullName evidence="1">Uncharacterized protein</fullName>
    </submittedName>
</protein>
<organism evidence="1 2">
    <name type="scientific">Tagetes erecta</name>
    <name type="common">African marigold</name>
    <dbReference type="NCBI Taxonomy" id="13708"/>
    <lineage>
        <taxon>Eukaryota</taxon>
        <taxon>Viridiplantae</taxon>
        <taxon>Streptophyta</taxon>
        <taxon>Embryophyta</taxon>
        <taxon>Tracheophyta</taxon>
        <taxon>Spermatophyta</taxon>
        <taxon>Magnoliopsida</taxon>
        <taxon>eudicotyledons</taxon>
        <taxon>Gunneridae</taxon>
        <taxon>Pentapetalae</taxon>
        <taxon>asterids</taxon>
        <taxon>campanulids</taxon>
        <taxon>Asterales</taxon>
        <taxon>Asteraceae</taxon>
        <taxon>Asteroideae</taxon>
        <taxon>Heliantheae alliance</taxon>
        <taxon>Tageteae</taxon>
        <taxon>Tagetes</taxon>
    </lineage>
</organism>
<dbReference type="Proteomes" id="UP001229421">
    <property type="component" value="Unassembled WGS sequence"/>
</dbReference>
<evidence type="ECO:0000313" key="2">
    <source>
        <dbReference type="Proteomes" id="UP001229421"/>
    </source>
</evidence>
<name>A0AAD8L7I4_TARER</name>
<accession>A0AAD8L7I4</accession>
<dbReference type="EMBL" id="JAUHHV010000002">
    <property type="protein sequence ID" value="KAK1432625.1"/>
    <property type="molecule type" value="Genomic_DNA"/>
</dbReference>
<sequence>MALLPLYRLVIPQSYFQVCKPKPNIQQIVVDAKSRQHHFICSAAKTKVSQTDTRSVIYQPTIWTPKFIQVLDDNFPINLKEKMRELEKKVEALHIDFENGSFSELEVLEHVDDIERLGPLE</sequence>
<evidence type="ECO:0000313" key="1">
    <source>
        <dbReference type="EMBL" id="KAK1432625.1"/>
    </source>
</evidence>
<dbReference type="AlphaFoldDB" id="A0AAD8L7I4"/>
<comment type="caution">
    <text evidence="1">The sequence shown here is derived from an EMBL/GenBank/DDBJ whole genome shotgun (WGS) entry which is preliminary data.</text>
</comment>
<proteinExistence type="predicted"/>
<reference evidence="1" key="1">
    <citation type="journal article" date="2023" name="bioRxiv">
        <title>Improved chromosome-level genome assembly for marigold (Tagetes erecta).</title>
        <authorList>
            <person name="Jiang F."/>
            <person name="Yuan L."/>
            <person name="Wang S."/>
            <person name="Wang H."/>
            <person name="Xu D."/>
            <person name="Wang A."/>
            <person name="Fan W."/>
        </authorList>
    </citation>
    <scope>NUCLEOTIDE SEQUENCE</scope>
    <source>
        <strain evidence="1">WSJ</strain>
        <tissue evidence="1">Leaf</tissue>
    </source>
</reference>